<proteinExistence type="inferred from homology"/>
<feature type="transmembrane region" description="Helical" evidence="6">
    <location>
        <begin position="245"/>
        <end position="273"/>
    </location>
</feature>
<accession>A0A2U2I4P3</accession>
<dbReference type="EMBL" id="PXWF02000072">
    <property type="protein sequence ID" value="PWF54721.1"/>
    <property type="molecule type" value="Genomic_DNA"/>
</dbReference>
<evidence type="ECO:0000256" key="5">
    <source>
        <dbReference type="ARBA" id="ARBA00023136"/>
    </source>
</evidence>
<dbReference type="PANTHER" id="PTHR21716">
    <property type="entry name" value="TRANSMEMBRANE PROTEIN"/>
    <property type="match status" value="1"/>
</dbReference>
<dbReference type="Proteomes" id="UP000241421">
    <property type="component" value="Unassembled WGS sequence"/>
</dbReference>
<dbReference type="AlphaFoldDB" id="A0A2U2I4P3"/>
<feature type="transmembrane region" description="Helical" evidence="6">
    <location>
        <begin position="13"/>
        <end position="46"/>
    </location>
</feature>
<comment type="similarity">
    <text evidence="2">Belongs to the autoinducer-2 exporter (AI-2E) (TC 2.A.86) family.</text>
</comment>
<name>A0A2U2I4P3_9BURK</name>
<feature type="transmembrane region" description="Helical" evidence="6">
    <location>
        <begin position="67"/>
        <end position="92"/>
    </location>
</feature>
<dbReference type="GO" id="GO:0016020">
    <property type="term" value="C:membrane"/>
    <property type="evidence" value="ECO:0007669"/>
    <property type="project" value="UniProtKB-SubCell"/>
</dbReference>
<gene>
    <name evidence="7" type="ORF">C7C56_005585</name>
</gene>
<dbReference type="RefSeq" id="WP_106756490.1">
    <property type="nucleotide sequence ID" value="NZ_PXWF02000072.1"/>
</dbReference>
<evidence type="ECO:0000256" key="6">
    <source>
        <dbReference type="SAM" id="Phobius"/>
    </source>
</evidence>
<dbReference type="OrthoDB" id="5792512at2"/>
<evidence type="ECO:0000313" key="8">
    <source>
        <dbReference type="Proteomes" id="UP000241421"/>
    </source>
</evidence>
<feature type="transmembrane region" description="Helical" evidence="6">
    <location>
        <begin position="220"/>
        <end position="239"/>
    </location>
</feature>
<evidence type="ECO:0000256" key="1">
    <source>
        <dbReference type="ARBA" id="ARBA00004141"/>
    </source>
</evidence>
<comment type="caution">
    <text evidence="7">The sequence shown here is derived from an EMBL/GenBank/DDBJ whole genome shotgun (WGS) entry which is preliminary data.</text>
</comment>
<evidence type="ECO:0000256" key="2">
    <source>
        <dbReference type="ARBA" id="ARBA00009773"/>
    </source>
</evidence>
<dbReference type="InterPro" id="IPR002549">
    <property type="entry name" value="AI-2E-like"/>
</dbReference>
<evidence type="ECO:0000313" key="7">
    <source>
        <dbReference type="EMBL" id="PWF54721.1"/>
    </source>
</evidence>
<organism evidence="7 8">
    <name type="scientific">Massilia glaciei</name>
    <dbReference type="NCBI Taxonomy" id="1524097"/>
    <lineage>
        <taxon>Bacteria</taxon>
        <taxon>Pseudomonadati</taxon>
        <taxon>Pseudomonadota</taxon>
        <taxon>Betaproteobacteria</taxon>
        <taxon>Burkholderiales</taxon>
        <taxon>Oxalobacteraceae</taxon>
        <taxon>Telluria group</taxon>
        <taxon>Massilia</taxon>
    </lineage>
</organism>
<dbReference type="Pfam" id="PF01594">
    <property type="entry name" value="AI-2E_transport"/>
    <property type="match status" value="1"/>
</dbReference>
<protein>
    <submittedName>
        <fullName evidence="7">AI-2E family transporter</fullName>
    </submittedName>
</protein>
<feature type="transmembrane region" description="Helical" evidence="6">
    <location>
        <begin position="312"/>
        <end position="345"/>
    </location>
</feature>
<dbReference type="PANTHER" id="PTHR21716:SF64">
    <property type="entry name" value="AI-2 TRANSPORT PROTEIN TQSA"/>
    <property type="match status" value="1"/>
</dbReference>
<keyword evidence="4 6" id="KW-1133">Transmembrane helix</keyword>
<keyword evidence="8" id="KW-1185">Reference proteome</keyword>
<reference evidence="7 8" key="1">
    <citation type="submission" date="2018-04" db="EMBL/GenBank/DDBJ databases">
        <title>Massilia violaceinigra sp. nov., a novel purple-pigmented bacterium isolated from Tianshan glacier, Xinjiang, China.</title>
        <authorList>
            <person name="Wang H."/>
        </authorList>
    </citation>
    <scope>NUCLEOTIDE SEQUENCE [LARGE SCALE GENOMIC DNA]</scope>
    <source>
        <strain evidence="7 8">B448-2</strain>
    </source>
</reference>
<keyword evidence="5 6" id="KW-0472">Membrane</keyword>
<dbReference type="GO" id="GO:0055085">
    <property type="term" value="P:transmembrane transport"/>
    <property type="evidence" value="ECO:0007669"/>
    <property type="project" value="TreeGrafter"/>
</dbReference>
<feature type="transmembrane region" description="Helical" evidence="6">
    <location>
        <begin position="280"/>
        <end position="300"/>
    </location>
</feature>
<keyword evidence="3 6" id="KW-0812">Transmembrane</keyword>
<sequence>MPFSLTSEQKQTAFWITLGLALALLLYALGPVLTPFIAAAILAYALNGAVDQLDQRRVGRFDVPRPVAVSVVMVAFIAALTALVLIVIPVLLTQIPLLQAQLPAFLVKLDEVVTPRLAALGVHVRLDVAGIRELLTQHMATSGEAIWDAVLASARIGGGALLGWLATLVLIPVVLYYLLLDWHPMVRKIGRVVPRRWSVQTTGMAQEVNVLLAQYLRGQLLVMLVLAVYYSAALGIAGIKVALPVGILTGVLVFIPYLGFGLGLALALIAAVLQFSDWSGVVSVALIYAVGQVFESFVLTPRLVGERIGLNPLAVIFALMAFGQLFGFVGVLLALPLSAILMVGAGHLRHHYLRSSFYNA</sequence>
<evidence type="ECO:0000256" key="4">
    <source>
        <dbReference type="ARBA" id="ARBA00022989"/>
    </source>
</evidence>
<evidence type="ECO:0000256" key="3">
    <source>
        <dbReference type="ARBA" id="ARBA00022692"/>
    </source>
</evidence>
<feature type="transmembrane region" description="Helical" evidence="6">
    <location>
        <begin position="161"/>
        <end position="179"/>
    </location>
</feature>
<comment type="subcellular location">
    <subcellularLocation>
        <location evidence="1">Membrane</location>
        <topology evidence="1">Multi-pass membrane protein</topology>
    </subcellularLocation>
</comment>